<sequence>MLLISLLDPKRDILGFGCDSFERTLVTQGVVNRDIQLHEPQGPELSGLMSLERCSHSTQAPFVSVSDVVLSPQLYASCHDDAIETSQSLPSDVRNLLKILHFSIANDQDCYQDIFHFISIILTWCGQDDETSVSSNILFSFHLLSKSQKQNINLAIITLICEEFGKLLGLGDDYKEKDKKSSLCVDDYFIQAHKLEWFLSFLAGTKSLLKHPKFHGNISKYVEIWILKQQKSLESGIKTDILPRIFSSCPFSSLNMAPIYRSFIDLARIMRETCAFHESLQFVTNLDICEFRSSPTQDHDQKCEFNLCFESEFSMQVKLKLGELPEILIATRFNSSKMIPFSLNPECFFSKSSHTKNCIMSSRYHYEDCILERRARFLGSLKIPYLFESKCSLIPTPKSCFPNHQHPPDFSFKPSRFPIPSSIFDQIGGSSVRWEKSCGKWSSGYVIQIDDNSRLVYVLTGNGIVIGIDIGKVFCTCCDKKYIITHQKMLKQLIKLVVQKKNPYEWFLGIGFHSSYPNQPLEQKDAHLRRAFEVYFTESGGCIENFFK</sequence>
<comment type="caution">
    <text evidence="1">The sequence shown here is derived from an EMBL/GenBank/DDBJ whole genome shotgun (WGS) entry which is preliminary data.</text>
</comment>
<dbReference type="EMBL" id="BQXS01012509">
    <property type="protein sequence ID" value="GKT24182.1"/>
    <property type="molecule type" value="Genomic_DNA"/>
</dbReference>
<accession>A0ABQ5K4F2</accession>
<proteinExistence type="predicted"/>
<dbReference type="Proteomes" id="UP001057375">
    <property type="component" value="Unassembled WGS sequence"/>
</dbReference>
<gene>
    <name evidence="1" type="ORF">ADUPG1_012656</name>
</gene>
<protein>
    <submittedName>
        <fullName evidence="1">Uncharacterized protein</fullName>
    </submittedName>
</protein>
<reference evidence="1" key="1">
    <citation type="submission" date="2022-03" db="EMBL/GenBank/DDBJ databases">
        <title>Draft genome sequence of Aduncisulcus paluster, a free-living microaerophilic Fornicata.</title>
        <authorList>
            <person name="Yuyama I."/>
            <person name="Kume K."/>
            <person name="Tamura T."/>
            <person name="Inagaki Y."/>
            <person name="Hashimoto T."/>
        </authorList>
    </citation>
    <scope>NUCLEOTIDE SEQUENCE</scope>
    <source>
        <strain evidence="1">NY0171</strain>
    </source>
</reference>
<keyword evidence="2" id="KW-1185">Reference proteome</keyword>
<organism evidence="1 2">
    <name type="scientific">Aduncisulcus paluster</name>
    <dbReference type="NCBI Taxonomy" id="2918883"/>
    <lineage>
        <taxon>Eukaryota</taxon>
        <taxon>Metamonada</taxon>
        <taxon>Carpediemonas-like organisms</taxon>
        <taxon>Aduncisulcus</taxon>
    </lineage>
</organism>
<evidence type="ECO:0000313" key="2">
    <source>
        <dbReference type="Proteomes" id="UP001057375"/>
    </source>
</evidence>
<name>A0ABQ5K4F2_9EUKA</name>
<evidence type="ECO:0000313" key="1">
    <source>
        <dbReference type="EMBL" id="GKT24182.1"/>
    </source>
</evidence>